<dbReference type="GO" id="GO:0003700">
    <property type="term" value="F:DNA-binding transcription factor activity"/>
    <property type="evidence" value="ECO:0007669"/>
    <property type="project" value="InterPro"/>
</dbReference>
<dbReference type="PROSITE" id="PS50995">
    <property type="entry name" value="HTH_MARR_2"/>
    <property type="match status" value="1"/>
</dbReference>
<dbReference type="EMBL" id="BFBR01000002">
    <property type="protein sequence ID" value="GBF57220.1"/>
    <property type="molecule type" value="Genomic_DNA"/>
</dbReference>
<name>A0A2P2E832_9PROT</name>
<dbReference type="PANTHER" id="PTHR33164">
    <property type="entry name" value="TRANSCRIPTIONAL REGULATOR, MARR FAMILY"/>
    <property type="match status" value="1"/>
</dbReference>
<evidence type="ECO:0000259" key="1">
    <source>
        <dbReference type="PROSITE" id="PS50995"/>
    </source>
</evidence>
<dbReference type="InterPro" id="IPR000835">
    <property type="entry name" value="HTH_MarR-typ"/>
</dbReference>
<dbReference type="SUPFAM" id="SSF46785">
    <property type="entry name" value="Winged helix' DNA-binding domain"/>
    <property type="match status" value="1"/>
</dbReference>
<dbReference type="Gene3D" id="1.10.10.10">
    <property type="entry name" value="Winged helix-like DNA-binding domain superfamily/Winged helix DNA-binding domain"/>
    <property type="match status" value="1"/>
</dbReference>
<dbReference type="GO" id="GO:0006950">
    <property type="term" value="P:response to stress"/>
    <property type="evidence" value="ECO:0007669"/>
    <property type="project" value="TreeGrafter"/>
</dbReference>
<dbReference type="Pfam" id="PF12802">
    <property type="entry name" value="MarR_2"/>
    <property type="match status" value="1"/>
</dbReference>
<comment type="caution">
    <text evidence="2">The sequence shown here is derived from an EMBL/GenBank/DDBJ whole genome shotgun (WGS) entry which is preliminary data.</text>
</comment>
<reference evidence="2 3" key="1">
    <citation type="journal article" date="2018" name="Genome Announc.">
        <title>Draft Genome Sequence of "Candidatus Phycosocius bacilliformis," an Alphaproteobacterial Ectosymbiont of the Hydrocarbon-Producing Green Alga Botryococcus braunii.</title>
        <authorList>
            <person name="Tanabe Y."/>
            <person name="Yamaguchi H."/>
            <person name="Watanabe M.M."/>
        </authorList>
    </citation>
    <scope>NUCLEOTIDE SEQUENCE [LARGE SCALE GENOMIC DNA]</scope>
    <source>
        <strain evidence="2 3">BOTRYCO-2</strain>
    </source>
</reference>
<dbReference type="PANTHER" id="PTHR33164:SF102">
    <property type="entry name" value="TRANSCRIPTIONAL REGULATORY PROTEIN"/>
    <property type="match status" value="1"/>
</dbReference>
<gene>
    <name evidence="2" type="ORF">PbB2_00884</name>
</gene>
<accession>A0A2P2E832</accession>
<dbReference type="OrthoDB" id="9793286at2"/>
<evidence type="ECO:0000313" key="2">
    <source>
        <dbReference type="EMBL" id="GBF57220.1"/>
    </source>
</evidence>
<keyword evidence="3" id="KW-1185">Reference proteome</keyword>
<dbReference type="AlphaFoldDB" id="A0A2P2E832"/>
<dbReference type="SMART" id="SM00347">
    <property type="entry name" value="HTH_MARR"/>
    <property type="match status" value="1"/>
</dbReference>
<sequence>MAGLTQQNTTIETVEQSSLSEYRRALSLVERLHRQLLDVVKDDLDRAGHDDLTPVQALLIFNIGDAEWSAGELKSRGFYLGSNVSYNLKKLHELGYVESGKSAHDKRQIRLRLTQAGSDLRKQLDTMFQRHAATLSPVGGVESPDLVASNKTLTRLERFWADQIRFRL</sequence>
<dbReference type="InterPro" id="IPR036390">
    <property type="entry name" value="WH_DNA-bd_sf"/>
</dbReference>
<evidence type="ECO:0000313" key="3">
    <source>
        <dbReference type="Proteomes" id="UP000245086"/>
    </source>
</evidence>
<proteinExistence type="predicted"/>
<dbReference type="RefSeq" id="WP_108984087.1">
    <property type="nucleotide sequence ID" value="NZ_BFBR01000002.1"/>
</dbReference>
<dbReference type="InterPro" id="IPR039422">
    <property type="entry name" value="MarR/SlyA-like"/>
</dbReference>
<dbReference type="Proteomes" id="UP000245086">
    <property type="component" value="Unassembled WGS sequence"/>
</dbReference>
<feature type="domain" description="HTH marR-type" evidence="1">
    <location>
        <begin position="19"/>
        <end position="158"/>
    </location>
</feature>
<organism evidence="2 3">
    <name type="scientific">Candidatus Phycosocius bacilliformis</name>
    <dbReference type="NCBI Taxonomy" id="1445552"/>
    <lineage>
        <taxon>Bacteria</taxon>
        <taxon>Pseudomonadati</taxon>
        <taxon>Pseudomonadota</taxon>
        <taxon>Alphaproteobacteria</taxon>
        <taxon>Caulobacterales</taxon>
        <taxon>Caulobacterales incertae sedis</taxon>
        <taxon>Candidatus Phycosocius</taxon>
    </lineage>
</organism>
<dbReference type="InterPro" id="IPR036388">
    <property type="entry name" value="WH-like_DNA-bd_sf"/>
</dbReference>
<protein>
    <recommendedName>
        <fullName evidence="1">HTH marR-type domain-containing protein</fullName>
    </recommendedName>
</protein>